<name>A0A5C5VGZ2_9BACT</name>
<dbReference type="AlphaFoldDB" id="A0A5C5VGZ2"/>
<proteinExistence type="predicted"/>
<organism evidence="1 2">
    <name type="scientific">Posidoniimonas corsicana</name>
    <dbReference type="NCBI Taxonomy" id="1938618"/>
    <lineage>
        <taxon>Bacteria</taxon>
        <taxon>Pseudomonadati</taxon>
        <taxon>Planctomycetota</taxon>
        <taxon>Planctomycetia</taxon>
        <taxon>Pirellulales</taxon>
        <taxon>Lacipirellulaceae</taxon>
        <taxon>Posidoniimonas</taxon>
    </lineage>
</organism>
<dbReference type="EMBL" id="SIHJ01000001">
    <property type="protein sequence ID" value="TWT37179.1"/>
    <property type="molecule type" value="Genomic_DNA"/>
</dbReference>
<accession>A0A5C5VGZ2</accession>
<evidence type="ECO:0000313" key="2">
    <source>
        <dbReference type="Proteomes" id="UP000316714"/>
    </source>
</evidence>
<keyword evidence="2" id="KW-1185">Reference proteome</keyword>
<protein>
    <recommendedName>
        <fullName evidence="3">Mobilization protein</fullName>
    </recommendedName>
</protein>
<sequence>MPLTGLIKSGEGVMAKRSEKSLVEQCEKVTIRFTRGQAEKIAEECLKAGIRPSQYLRIAGVAFTDHRYLDLKSMMQSVFDETIRLRRDFSDALVSGGD</sequence>
<comment type="caution">
    <text evidence="1">The sequence shown here is derived from an EMBL/GenBank/DDBJ whole genome shotgun (WGS) entry which is preliminary data.</text>
</comment>
<gene>
    <name evidence="1" type="ORF">KOR34_21260</name>
</gene>
<reference evidence="1 2" key="1">
    <citation type="submission" date="2019-02" db="EMBL/GenBank/DDBJ databases">
        <title>Deep-cultivation of Planctomycetes and their phenomic and genomic characterization uncovers novel biology.</title>
        <authorList>
            <person name="Wiegand S."/>
            <person name="Jogler M."/>
            <person name="Boedeker C."/>
            <person name="Pinto D."/>
            <person name="Vollmers J."/>
            <person name="Rivas-Marin E."/>
            <person name="Kohn T."/>
            <person name="Peeters S.H."/>
            <person name="Heuer A."/>
            <person name="Rast P."/>
            <person name="Oberbeckmann S."/>
            <person name="Bunk B."/>
            <person name="Jeske O."/>
            <person name="Meyerdierks A."/>
            <person name="Storesund J.E."/>
            <person name="Kallscheuer N."/>
            <person name="Luecker S."/>
            <person name="Lage O.M."/>
            <person name="Pohl T."/>
            <person name="Merkel B.J."/>
            <person name="Hornburger P."/>
            <person name="Mueller R.-W."/>
            <person name="Bruemmer F."/>
            <person name="Labrenz M."/>
            <person name="Spormann A.M."/>
            <person name="Op Den Camp H."/>
            <person name="Overmann J."/>
            <person name="Amann R."/>
            <person name="Jetten M.S.M."/>
            <person name="Mascher T."/>
            <person name="Medema M.H."/>
            <person name="Devos D.P."/>
            <person name="Kaster A.-K."/>
            <person name="Ovreas L."/>
            <person name="Rohde M."/>
            <person name="Galperin M.Y."/>
            <person name="Jogler C."/>
        </authorList>
    </citation>
    <scope>NUCLEOTIDE SEQUENCE [LARGE SCALE GENOMIC DNA]</scope>
    <source>
        <strain evidence="1 2">KOR34</strain>
    </source>
</reference>
<dbReference type="Proteomes" id="UP000316714">
    <property type="component" value="Unassembled WGS sequence"/>
</dbReference>
<evidence type="ECO:0000313" key="1">
    <source>
        <dbReference type="EMBL" id="TWT37179.1"/>
    </source>
</evidence>
<evidence type="ECO:0008006" key="3">
    <source>
        <dbReference type="Google" id="ProtNLM"/>
    </source>
</evidence>